<proteinExistence type="predicted"/>
<evidence type="ECO:0000313" key="2">
    <source>
        <dbReference type="Proteomes" id="UP000314294"/>
    </source>
</evidence>
<reference evidence="1 2" key="1">
    <citation type="submission" date="2019-03" db="EMBL/GenBank/DDBJ databases">
        <title>First draft genome of Liparis tanakae, snailfish: a comprehensive survey of snailfish specific genes.</title>
        <authorList>
            <person name="Kim W."/>
            <person name="Song I."/>
            <person name="Jeong J.-H."/>
            <person name="Kim D."/>
            <person name="Kim S."/>
            <person name="Ryu S."/>
            <person name="Song J.Y."/>
            <person name="Lee S.K."/>
        </authorList>
    </citation>
    <scope>NUCLEOTIDE SEQUENCE [LARGE SCALE GENOMIC DNA]</scope>
    <source>
        <tissue evidence="1">Muscle</tissue>
    </source>
</reference>
<sequence length="82" mass="8804">MAEFVSILDRSAVRPPLLPGGPAHGERFSVLAGEKSPGEARALLEVSVKEVIILLQLHSGRFVVPGVLRRLVAVQGRRVLKG</sequence>
<organism evidence="1 2">
    <name type="scientific">Liparis tanakae</name>
    <name type="common">Tanaka's snailfish</name>
    <dbReference type="NCBI Taxonomy" id="230148"/>
    <lineage>
        <taxon>Eukaryota</taxon>
        <taxon>Metazoa</taxon>
        <taxon>Chordata</taxon>
        <taxon>Craniata</taxon>
        <taxon>Vertebrata</taxon>
        <taxon>Euteleostomi</taxon>
        <taxon>Actinopterygii</taxon>
        <taxon>Neopterygii</taxon>
        <taxon>Teleostei</taxon>
        <taxon>Neoteleostei</taxon>
        <taxon>Acanthomorphata</taxon>
        <taxon>Eupercaria</taxon>
        <taxon>Perciformes</taxon>
        <taxon>Cottioidei</taxon>
        <taxon>Cottales</taxon>
        <taxon>Liparidae</taxon>
        <taxon>Liparis</taxon>
    </lineage>
</organism>
<evidence type="ECO:0000313" key="1">
    <source>
        <dbReference type="EMBL" id="TNN35453.1"/>
    </source>
</evidence>
<dbReference type="EMBL" id="SRLO01001766">
    <property type="protein sequence ID" value="TNN35453.1"/>
    <property type="molecule type" value="Genomic_DNA"/>
</dbReference>
<name>A0A4Z2F3H8_9TELE</name>
<protein>
    <submittedName>
        <fullName evidence="1">Uncharacterized protein</fullName>
    </submittedName>
</protein>
<gene>
    <name evidence="1" type="ORF">EYF80_054379</name>
</gene>
<keyword evidence="2" id="KW-1185">Reference proteome</keyword>
<comment type="caution">
    <text evidence="1">The sequence shown here is derived from an EMBL/GenBank/DDBJ whole genome shotgun (WGS) entry which is preliminary data.</text>
</comment>
<dbReference type="Proteomes" id="UP000314294">
    <property type="component" value="Unassembled WGS sequence"/>
</dbReference>
<dbReference type="AlphaFoldDB" id="A0A4Z2F3H8"/>
<accession>A0A4Z2F3H8</accession>